<dbReference type="SMART" id="SM00020">
    <property type="entry name" value="Tryp_SPc"/>
    <property type="match status" value="1"/>
</dbReference>
<dbReference type="PROSITE" id="PS00134">
    <property type="entry name" value="TRYPSIN_HIS"/>
    <property type="match status" value="1"/>
</dbReference>
<dbReference type="GO" id="GO:0004252">
    <property type="term" value="F:serine-type endopeptidase activity"/>
    <property type="evidence" value="ECO:0007669"/>
    <property type="project" value="InterPro"/>
</dbReference>
<dbReference type="InterPro" id="IPR001254">
    <property type="entry name" value="Trypsin_dom"/>
</dbReference>
<evidence type="ECO:0000313" key="5">
    <source>
        <dbReference type="EMBL" id="RWS25048.1"/>
    </source>
</evidence>
<dbReference type="Gene3D" id="2.40.10.10">
    <property type="entry name" value="Trypsin-like serine proteases"/>
    <property type="match status" value="1"/>
</dbReference>
<accession>A0A443SBW9</accession>
<dbReference type="InterPro" id="IPR009003">
    <property type="entry name" value="Peptidase_S1_PA"/>
</dbReference>
<dbReference type="PRINTS" id="PR00722">
    <property type="entry name" value="CHYMOTRYPSIN"/>
</dbReference>
<dbReference type="VEuPathDB" id="VectorBase:LDEU006992"/>
<evidence type="ECO:0000259" key="4">
    <source>
        <dbReference type="PROSITE" id="PS50240"/>
    </source>
</evidence>
<keyword evidence="6" id="KW-1185">Reference proteome</keyword>
<evidence type="ECO:0000256" key="2">
    <source>
        <dbReference type="ARBA" id="ARBA00024195"/>
    </source>
</evidence>
<dbReference type="CDD" id="cd00190">
    <property type="entry name" value="Tryp_SPc"/>
    <property type="match status" value="1"/>
</dbReference>
<dbReference type="InterPro" id="IPR051487">
    <property type="entry name" value="Ser/Thr_Proteases_Immune/Dev"/>
</dbReference>
<comment type="caution">
    <text evidence="5">The sequence shown here is derived from an EMBL/GenBank/DDBJ whole genome shotgun (WGS) entry which is preliminary data.</text>
</comment>
<dbReference type="InterPro" id="IPR033116">
    <property type="entry name" value="TRYPSIN_SER"/>
</dbReference>
<name>A0A443SBW9_9ACAR</name>
<evidence type="ECO:0000313" key="6">
    <source>
        <dbReference type="Proteomes" id="UP000288716"/>
    </source>
</evidence>
<reference evidence="5 6" key="1">
    <citation type="journal article" date="2018" name="Gigascience">
        <title>Genomes of trombidid mites reveal novel predicted allergens and laterally-transferred genes associated with secondary metabolism.</title>
        <authorList>
            <person name="Dong X."/>
            <person name="Chaisiri K."/>
            <person name="Xia D."/>
            <person name="Armstrong S.D."/>
            <person name="Fang Y."/>
            <person name="Donnelly M.J."/>
            <person name="Kadowaki T."/>
            <person name="McGarry J.W."/>
            <person name="Darby A.C."/>
            <person name="Makepeace B.L."/>
        </authorList>
    </citation>
    <scope>NUCLEOTIDE SEQUENCE [LARGE SCALE GENOMIC DNA]</scope>
    <source>
        <strain evidence="5">UoL-UT</strain>
    </source>
</reference>
<keyword evidence="1" id="KW-1015">Disulfide bond</keyword>
<feature type="domain" description="Peptidase S1" evidence="4">
    <location>
        <begin position="1"/>
        <end position="218"/>
    </location>
</feature>
<dbReference type="PANTHER" id="PTHR24256">
    <property type="entry name" value="TRYPTASE-RELATED"/>
    <property type="match status" value="1"/>
</dbReference>
<keyword evidence="3" id="KW-0720">Serine protease</keyword>
<dbReference type="InterPro" id="IPR018114">
    <property type="entry name" value="TRYPSIN_HIS"/>
</dbReference>
<dbReference type="PROSITE" id="PS00135">
    <property type="entry name" value="TRYPSIN_SER"/>
    <property type="match status" value="1"/>
</dbReference>
<keyword evidence="3" id="KW-0378">Hydrolase</keyword>
<dbReference type="InterPro" id="IPR001314">
    <property type="entry name" value="Peptidase_S1A"/>
</dbReference>
<comment type="similarity">
    <text evidence="2">Belongs to the peptidase S1 family. CLIP subfamily.</text>
</comment>
<dbReference type="InterPro" id="IPR043504">
    <property type="entry name" value="Peptidase_S1_PA_chymotrypsin"/>
</dbReference>
<dbReference type="STRING" id="299467.A0A443SBW9"/>
<sequence length="242" mass="26668">MQYCGQIFSCGASIIDKNHLITAAHCVDKAEKVFYKVGTNIAPTSTDNMTEAQCYFVHERWNSEALSNDIAIIRLNEELDFNEPNIGPICLQSCPCPNSGACPTITENTEFVVAGWGVTNVTTGDESDVLMETSLHLQDFSVCNNAYGGLLNCRKHFCVGDVGHSTCMGDSGGPVMQCNDGRYNLWGIISFGDESCAATNSVNTYVPCYYHWIITKMNEQCPAKKKSSFKVRKLSVKSKLRK</sequence>
<dbReference type="OrthoDB" id="6496394at2759"/>
<dbReference type="AlphaFoldDB" id="A0A443SBW9"/>
<dbReference type="Proteomes" id="UP000288716">
    <property type="component" value="Unassembled WGS sequence"/>
</dbReference>
<dbReference type="EMBL" id="NCKV01004108">
    <property type="protein sequence ID" value="RWS25048.1"/>
    <property type="molecule type" value="Genomic_DNA"/>
</dbReference>
<organism evidence="5 6">
    <name type="scientific">Leptotrombidium deliense</name>
    <dbReference type="NCBI Taxonomy" id="299467"/>
    <lineage>
        <taxon>Eukaryota</taxon>
        <taxon>Metazoa</taxon>
        <taxon>Ecdysozoa</taxon>
        <taxon>Arthropoda</taxon>
        <taxon>Chelicerata</taxon>
        <taxon>Arachnida</taxon>
        <taxon>Acari</taxon>
        <taxon>Acariformes</taxon>
        <taxon>Trombidiformes</taxon>
        <taxon>Prostigmata</taxon>
        <taxon>Anystina</taxon>
        <taxon>Parasitengona</taxon>
        <taxon>Trombiculoidea</taxon>
        <taxon>Trombiculidae</taxon>
        <taxon>Leptotrombidium</taxon>
    </lineage>
</organism>
<dbReference type="PROSITE" id="PS50240">
    <property type="entry name" value="TRYPSIN_DOM"/>
    <property type="match status" value="1"/>
</dbReference>
<evidence type="ECO:0000256" key="3">
    <source>
        <dbReference type="RuleBase" id="RU363034"/>
    </source>
</evidence>
<gene>
    <name evidence="5" type="ORF">B4U80_03775</name>
</gene>
<dbReference type="FunFam" id="2.40.10.10:FF:000068">
    <property type="entry name" value="transmembrane protease serine 2"/>
    <property type="match status" value="1"/>
</dbReference>
<dbReference type="GO" id="GO:0006508">
    <property type="term" value="P:proteolysis"/>
    <property type="evidence" value="ECO:0007669"/>
    <property type="project" value="UniProtKB-KW"/>
</dbReference>
<protein>
    <submittedName>
        <fullName evidence="5">Serine protease easter-like isoform X1</fullName>
    </submittedName>
</protein>
<proteinExistence type="inferred from homology"/>
<keyword evidence="3 5" id="KW-0645">Protease</keyword>
<dbReference type="Pfam" id="PF00089">
    <property type="entry name" value="Trypsin"/>
    <property type="match status" value="1"/>
</dbReference>
<evidence type="ECO:0000256" key="1">
    <source>
        <dbReference type="ARBA" id="ARBA00023157"/>
    </source>
</evidence>
<dbReference type="SUPFAM" id="SSF50494">
    <property type="entry name" value="Trypsin-like serine proteases"/>
    <property type="match status" value="1"/>
</dbReference>